<dbReference type="Proteomes" id="UP000887569">
    <property type="component" value="Unplaced"/>
</dbReference>
<evidence type="ECO:0000313" key="1">
    <source>
        <dbReference type="Proteomes" id="UP000887569"/>
    </source>
</evidence>
<evidence type="ECO:0000313" key="2">
    <source>
        <dbReference type="WBParaSite" id="PgR102_g005_t04"/>
    </source>
</evidence>
<dbReference type="WBParaSite" id="PgR102_g005_t04">
    <property type="protein sequence ID" value="PgR102_g005_t04"/>
    <property type="gene ID" value="PgR102_g005"/>
</dbReference>
<dbReference type="AlphaFoldDB" id="A0A915C911"/>
<organism evidence="1 2">
    <name type="scientific">Parascaris univalens</name>
    <name type="common">Nematode worm</name>
    <dbReference type="NCBI Taxonomy" id="6257"/>
    <lineage>
        <taxon>Eukaryota</taxon>
        <taxon>Metazoa</taxon>
        <taxon>Ecdysozoa</taxon>
        <taxon>Nematoda</taxon>
        <taxon>Chromadorea</taxon>
        <taxon>Rhabditida</taxon>
        <taxon>Spirurina</taxon>
        <taxon>Ascaridomorpha</taxon>
        <taxon>Ascaridoidea</taxon>
        <taxon>Ascarididae</taxon>
        <taxon>Parascaris</taxon>
    </lineage>
</organism>
<name>A0A915C911_PARUN</name>
<proteinExistence type="predicted"/>
<sequence length="65" mass="7199">MLLPSLRRECSLVATAAFSSCLLSLALRVRILLVCFSTARTEVSVKKMRYKTHGNESLIGSRSII</sequence>
<keyword evidence="1" id="KW-1185">Reference proteome</keyword>
<reference evidence="2" key="1">
    <citation type="submission" date="2022-11" db="UniProtKB">
        <authorList>
            <consortium name="WormBaseParasite"/>
        </authorList>
    </citation>
    <scope>IDENTIFICATION</scope>
</reference>
<protein>
    <submittedName>
        <fullName evidence="2">G protein-coupled receptor</fullName>
    </submittedName>
</protein>
<dbReference type="PROSITE" id="PS51257">
    <property type="entry name" value="PROKAR_LIPOPROTEIN"/>
    <property type="match status" value="1"/>
</dbReference>
<accession>A0A915C911</accession>